<protein>
    <submittedName>
        <fullName evidence="1">Tubulin like protein</fullName>
    </submittedName>
</protein>
<dbReference type="AlphaFoldDB" id="A0A399F075"/>
<keyword evidence="2" id="KW-1185">Reference proteome</keyword>
<organism evidence="1 2">
    <name type="scientific">Calidithermus roseus</name>
    <dbReference type="NCBI Taxonomy" id="1644118"/>
    <lineage>
        <taxon>Bacteria</taxon>
        <taxon>Thermotogati</taxon>
        <taxon>Deinococcota</taxon>
        <taxon>Deinococci</taxon>
        <taxon>Thermales</taxon>
        <taxon>Thermaceae</taxon>
        <taxon>Calidithermus</taxon>
    </lineage>
</organism>
<evidence type="ECO:0000313" key="1">
    <source>
        <dbReference type="EMBL" id="RIH89433.1"/>
    </source>
</evidence>
<dbReference type="Gene3D" id="3.40.50.1440">
    <property type="entry name" value="Tubulin/FtsZ, GTPase domain"/>
    <property type="match status" value="1"/>
</dbReference>
<name>A0A399F075_9DEIN</name>
<evidence type="ECO:0000313" key="2">
    <source>
        <dbReference type="Proteomes" id="UP000265341"/>
    </source>
</evidence>
<dbReference type="Pfam" id="PF13809">
    <property type="entry name" value="Tubulin_2"/>
    <property type="match status" value="1"/>
</dbReference>
<dbReference type="EMBL" id="QWLA01000003">
    <property type="protein sequence ID" value="RIH89433.1"/>
    <property type="molecule type" value="Genomic_DNA"/>
</dbReference>
<dbReference type="InterPro" id="IPR036525">
    <property type="entry name" value="Tubulin/FtsZ_GTPase_sf"/>
</dbReference>
<reference evidence="1 2" key="1">
    <citation type="submission" date="2018-08" db="EMBL/GenBank/DDBJ databases">
        <title>Meiothermus roseus NBRC 110900 genome sequencing project.</title>
        <authorList>
            <person name="Da Costa M.S."/>
            <person name="Albuquerque L."/>
            <person name="Raposo P."/>
            <person name="Froufe H.J.C."/>
            <person name="Barroso C.S."/>
            <person name="Egas C."/>
        </authorList>
    </citation>
    <scope>NUCLEOTIDE SEQUENCE [LARGE SCALE GENOMIC DNA]</scope>
    <source>
        <strain evidence="1 2">NBRC 110900</strain>
    </source>
</reference>
<dbReference type="OrthoDB" id="3400278at2"/>
<dbReference type="RefSeq" id="WP_119275693.1">
    <property type="nucleotide sequence ID" value="NZ_QWLA01000003.1"/>
</dbReference>
<dbReference type="Proteomes" id="UP000265341">
    <property type="component" value="Unassembled WGS sequence"/>
</dbReference>
<dbReference type="SUPFAM" id="SSF52490">
    <property type="entry name" value="Tubulin nucleotide-binding domain-like"/>
    <property type="match status" value="1"/>
</dbReference>
<sequence>MRILEETRQLKRTVLIGLGGTGKNALLHAKRKYIETFGEIPPLVKFLLVDTTSAHTNGLSAMGPGGEKLLVRLNPSEVLFIEARGASLLPQVHDEVREWFPPKAELKANILSGAGQVRALGRLALFANARIVYDSLRALLSEARDYQAERPSRERKFVYESYTPHLTVCVVGSLAGGTGSGIFLDVALILRDLLKDEDQLFGYLLLPDIYTNRPGTQNVEANAYGALKELDRLMSLQETFSYPFGGRSIEVRKKPFDMVFLVNRQNRGGKTFNSIDDLAELLGMGLFLVSGPLGKEQADVFDNIVMQLTEQQGSYYGKTAHYASFGAAELRFEPHGLELERAIQIAKQTVDRLTQSTQPWGITGLELELRKIKDHPLPPAPEKRFNPPPSRSEDRRVWNEALAEIGTLKEGVLEQARQAISSDWPVEDLLDRALEEAFKTHSLAELQEGLRELQPRADALLKELKAEYDRESHKEEEKRQKVEEHLATGMTPGSGFGRLFNRSEPQEGPRINRSILEVQLDLAVDAAQAQARYEAAKFLPKLLQAKLEKLEELVRSIREWTERFTERKTQEAGVQDANPFTLTLPPPYVEGAALGRVDYREALEVLRKRGLRDLLEKPHAVLDEVLMPTERTSLRVWLEEVKKKEPHDPLRMATERTLRELDALSAPAWEYQDAWVSNPKVGQREQVHILGLEDTSDKNHPLLHGEFQDIFAGNIHAKQKLQPVSTRDPKRVYFYKIEASIPAFTLWGLEMYREKYQSLSASRSFHVRRDWEASLEDLLPLPDPEEVAKIWTKARFFGLIRHNPEYAYKSDREGVERWRTLGAAPGKAFASFCDDFFGFKELEGKVSKLEAEARRKCLPELKDRVREALEDRTRRLQANSWGEQDQKVLEREKEVLERWLKELEEYDPSLSDDSFPGFSAT</sequence>
<dbReference type="InterPro" id="IPR025904">
    <property type="entry name" value="Tubulin-like"/>
</dbReference>
<proteinExistence type="predicted"/>
<gene>
    <name evidence="1" type="ORF">Mrose_00333</name>
</gene>
<comment type="caution">
    <text evidence="1">The sequence shown here is derived from an EMBL/GenBank/DDBJ whole genome shotgun (WGS) entry which is preliminary data.</text>
</comment>
<accession>A0A399F075</accession>